<name>A0AAW4L2H2_9BACT</name>
<dbReference type="CDD" id="cd03465">
    <property type="entry name" value="URO-D_like"/>
    <property type="match status" value="1"/>
</dbReference>
<evidence type="ECO:0000313" key="2">
    <source>
        <dbReference type="EMBL" id="MBT0663680.1"/>
    </source>
</evidence>
<dbReference type="InterPro" id="IPR000257">
    <property type="entry name" value="Uroporphyrinogen_deCOase"/>
</dbReference>
<accession>A0AAW4L2H2</accession>
<dbReference type="Pfam" id="PF01208">
    <property type="entry name" value="URO-D"/>
    <property type="match status" value="1"/>
</dbReference>
<protein>
    <submittedName>
        <fullName evidence="2">Uroporphyrinogen decarboxylase family protein</fullName>
    </submittedName>
</protein>
<dbReference type="InterPro" id="IPR038071">
    <property type="entry name" value="UROD/MetE-like_sf"/>
</dbReference>
<dbReference type="PANTHER" id="PTHR47099:SF1">
    <property type="entry name" value="METHYLCOBAMIDE:COM METHYLTRANSFERASE MTBA"/>
    <property type="match status" value="1"/>
</dbReference>
<comment type="caution">
    <text evidence="2">The sequence shown here is derived from an EMBL/GenBank/DDBJ whole genome shotgun (WGS) entry which is preliminary data.</text>
</comment>
<dbReference type="RefSeq" id="WP_214170400.1">
    <property type="nucleotide sequence ID" value="NZ_JAHCVJ010000001.1"/>
</dbReference>
<dbReference type="SUPFAM" id="SSF51726">
    <property type="entry name" value="UROD/MetE-like"/>
    <property type="match status" value="1"/>
</dbReference>
<dbReference type="EMBL" id="JAHCVJ010000001">
    <property type="protein sequence ID" value="MBT0663680.1"/>
    <property type="molecule type" value="Genomic_DNA"/>
</dbReference>
<dbReference type="Proteomes" id="UP000811899">
    <property type="component" value="Unassembled WGS sequence"/>
</dbReference>
<feature type="domain" description="Uroporphyrinogen decarboxylase (URO-D)" evidence="1">
    <location>
        <begin position="1"/>
        <end position="328"/>
    </location>
</feature>
<proteinExistence type="predicted"/>
<sequence>MATLMGQPVDRLPVFAVLGAYGAKLTGVNLRTLYSDAAAYSAGQEAVLQTFGFDLVMTPFIYTAISEAFGGETAWSESQAPNMKRPGIKTAAAALLHPLPNPEQTAGLSVVLEATRRLADRYKEQVPIIAVLPGPGIMPSLIIGLEQWIETVMFEEELAGRLLDHTAPFFVSWANALLAAGADCLVVTEGTAAAEIAPRSLFAERFLPYLTTTFTQISGPKVLHQTGGRITHNLDLFSGLAGLVGVAVGSRDDLSEARRLIGPDMNLIGNLDNLSLPALSAGQISEMSRSCLDAAAPSGHYILSNAGADIPLTTPPENLRAMLSAAADYSAEISGNR</sequence>
<dbReference type="AlphaFoldDB" id="A0AAW4L2H2"/>
<organism evidence="2 3">
    <name type="scientific">Geoanaerobacter pelophilus</name>
    <dbReference type="NCBI Taxonomy" id="60036"/>
    <lineage>
        <taxon>Bacteria</taxon>
        <taxon>Pseudomonadati</taxon>
        <taxon>Thermodesulfobacteriota</taxon>
        <taxon>Desulfuromonadia</taxon>
        <taxon>Geobacterales</taxon>
        <taxon>Geobacteraceae</taxon>
        <taxon>Geoanaerobacter</taxon>
    </lineage>
</organism>
<dbReference type="Gene3D" id="3.20.20.210">
    <property type="match status" value="1"/>
</dbReference>
<dbReference type="GO" id="GO:0004853">
    <property type="term" value="F:uroporphyrinogen decarboxylase activity"/>
    <property type="evidence" value="ECO:0007669"/>
    <property type="project" value="InterPro"/>
</dbReference>
<keyword evidence="3" id="KW-1185">Reference proteome</keyword>
<dbReference type="GO" id="GO:0006779">
    <property type="term" value="P:porphyrin-containing compound biosynthetic process"/>
    <property type="evidence" value="ECO:0007669"/>
    <property type="project" value="InterPro"/>
</dbReference>
<dbReference type="PANTHER" id="PTHR47099">
    <property type="entry name" value="METHYLCOBAMIDE:COM METHYLTRANSFERASE MTBA"/>
    <property type="match status" value="1"/>
</dbReference>
<gene>
    <name evidence="2" type="ORF">KI809_05130</name>
</gene>
<reference evidence="2 3" key="1">
    <citation type="submission" date="2021-05" db="EMBL/GenBank/DDBJ databases">
        <title>The draft genome of Geobacter pelophilus DSM 12255.</title>
        <authorList>
            <person name="Xu Z."/>
            <person name="Masuda Y."/>
            <person name="Itoh H."/>
            <person name="Senoo K."/>
        </authorList>
    </citation>
    <scope>NUCLEOTIDE SEQUENCE [LARGE SCALE GENOMIC DNA]</scope>
    <source>
        <strain evidence="2 3">DSM 12255</strain>
    </source>
</reference>
<evidence type="ECO:0000259" key="1">
    <source>
        <dbReference type="Pfam" id="PF01208"/>
    </source>
</evidence>
<dbReference type="InterPro" id="IPR052024">
    <property type="entry name" value="Methanogen_methyltrans"/>
</dbReference>
<evidence type="ECO:0000313" key="3">
    <source>
        <dbReference type="Proteomes" id="UP000811899"/>
    </source>
</evidence>